<dbReference type="InterPro" id="IPR036779">
    <property type="entry name" value="LysM_dom_sf"/>
</dbReference>
<keyword evidence="3" id="KW-1185">Reference proteome</keyword>
<evidence type="ECO:0000313" key="2">
    <source>
        <dbReference type="EMBL" id="MFD2824762.1"/>
    </source>
</evidence>
<dbReference type="PANTHER" id="PTHR33734">
    <property type="entry name" value="LYSM DOMAIN-CONTAINING GPI-ANCHORED PROTEIN 2"/>
    <property type="match status" value="1"/>
</dbReference>
<dbReference type="EMBL" id="JBHUOV010000015">
    <property type="protein sequence ID" value="MFD2824762.1"/>
    <property type="molecule type" value="Genomic_DNA"/>
</dbReference>
<dbReference type="RefSeq" id="WP_183489478.1">
    <property type="nucleotide sequence ID" value="NZ_JBHUOV010000015.1"/>
</dbReference>
<reference evidence="3" key="1">
    <citation type="journal article" date="2019" name="Int. J. Syst. Evol. Microbiol.">
        <title>The Global Catalogue of Microorganisms (GCM) 10K type strain sequencing project: providing services to taxonomists for standard genome sequencing and annotation.</title>
        <authorList>
            <consortium name="The Broad Institute Genomics Platform"/>
            <consortium name="The Broad Institute Genome Sequencing Center for Infectious Disease"/>
            <person name="Wu L."/>
            <person name="Ma J."/>
        </authorList>
    </citation>
    <scope>NUCLEOTIDE SEQUENCE [LARGE SCALE GENOMIC DNA]</scope>
    <source>
        <strain evidence="3">KCTC 32141</strain>
    </source>
</reference>
<dbReference type="Pfam" id="PF01476">
    <property type="entry name" value="LysM"/>
    <property type="match status" value="2"/>
</dbReference>
<accession>A0ABW5WPT1</accession>
<organism evidence="2 3">
    <name type="scientific">Lacinutrix iliipiscaria</name>
    <dbReference type="NCBI Taxonomy" id="1230532"/>
    <lineage>
        <taxon>Bacteria</taxon>
        <taxon>Pseudomonadati</taxon>
        <taxon>Bacteroidota</taxon>
        <taxon>Flavobacteriia</taxon>
        <taxon>Flavobacteriales</taxon>
        <taxon>Flavobacteriaceae</taxon>
        <taxon>Lacinutrix</taxon>
    </lineage>
</organism>
<feature type="domain" description="LysM" evidence="1">
    <location>
        <begin position="72"/>
        <end position="115"/>
    </location>
</feature>
<dbReference type="SUPFAM" id="SSF54106">
    <property type="entry name" value="LysM domain"/>
    <property type="match status" value="2"/>
</dbReference>
<dbReference type="Gene3D" id="3.10.350.10">
    <property type="entry name" value="LysM domain"/>
    <property type="match status" value="2"/>
</dbReference>
<evidence type="ECO:0000259" key="1">
    <source>
        <dbReference type="PROSITE" id="PS51782"/>
    </source>
</evidence>
<name>A0ABW5WPT1_9FLAO</name>
<dbReference type="PROSITE" id="PS51782">
    <property type="entry name" value="LYSM"/>
    <property type="match status" value="2"/>
</dbReference>
<protein>
    <submittedName>
        <fullName evidence="2">LysM peptidoglycan-binding domain-containing protein</fullName>
    </submittedName>
</protein>
<dbReference type="SMART" id="SM00257">
    <property type="entry name" value="LysM"/>
    <property type="match status" value="2"/>
</dbReference>
<comment type="caution">
    <text evidence="2">The sequence shown here is derived from an EMBL/GenBank/DDBJ whole genome shotgun (WGS) entry which is preliminary data.</text>
</comment>
<sequence>MRSVLFFLLCFISVHSFSQEAEIGDEFLPINLEGKEAFLSTKTGEYVYRSHADTDVSMLKTTDAGVIYTDIKIHTVAKRENISKIAKKYGLNQDELMTQNNLTTTKLSIGQELKIIKKIVVESSSPVISQEEPKIIARLNPGQTPTGLDAAPPNRAPMSSTQNINTQQVEPENNDANFHTVVKGDNLYNIAKKHNITVETLMKVNNLTSNNLSIGQKLKLK</sequence>
<dbReference type="Proteomes" id="UP001597533">
    <property type="component" value="Unassembled WGS sequence"/>
</dbReference>
<dbReference type="CDD" id="cd00118">
    <property type="entry name" value="LysM"/>
    <property type="match status" value="2"/>
</dbReference>
<dbReference type="PANTHER" id="PTHR33734:SF22">
    <property type="entry name" value="MEMBRANE-BOUND LYTIC MUREIN TRANSGLYCOSYLASE D"/>
    <property type="match status" value="1"/>
</dbReference>
<proteinExistence type="predicted"/>
<feature type="domain" description="LysM" evidence="1">
    <location>
        <begin position="177"/>
        <end position="220"/>
    </location>
</feature>
<evidence type="ECO:0000313" key="3">
    <source>
        <dbReference type="Proteomes" id="UP001597533"/>
    </source>
</evidence>
<dbReference type="InterPro" id="IPR018392">
    <property type="entry name" value="LysM"/>
</dbReference>
<gene>
    <name evidence="2" type="ORF">ACFS5M_13855</name>
</gene>